<dbReference type="OrthoDB" id="1909848at2759"/>
<organism evidence="2 3">
    <name type="scientific">Trifolium subterraneum</name>
    <name type="common">Subterranean clover</name>
    <dbReference type="NCBI Taxonomy" id="3900"/>
    <lineage>
        <taxon>Eukaryota</taxon>
        <taxon>Viridiplantae</taxon>
        <taxon>Streptophyta</taxon>
        <taxon>Embryophyta</taxon>
        <taxon>Tracheophyta</taxon>
        <taxon>Spermatophyta</taxon>
        <taxon>Magnoliopsida</taxon>
        <taxon>eudicotyledons</taxon>
        <taxon>Gunneridae</taxon>
        <taxon>Pentapetalae</taxon>
        <taxon>rosids</taxon>
        <taxon>fabids</taxon>
        <taxon>Fabales</taxon>
        <taxon>Fabaceae</taxon>
        <taxon>Papilionoideae</taxon>
        <taxon>50 kb inversion clade</taxon>
        <taxon>NPAAA clade</taxon>
        <taxon>Hologalegina</taxon>
        <taxon>IRL clade</taxon>
        <taxon>Trifolieae</taxon>
        <taxon>Trifolium</taxon>
    </lineage>
</organism>
<name>A0A2Z6MPI0_TRISU</name>
<sequence>MMLLQQSNFCVIPSSQFPSLKQRNPLLHRQKNSFNFPRKAKASTFRISSLGAGFFNDFAQIADNKDSTDFHVQGGLHEPNLESHIGSHEPDNWFDLWALVVQGAKLLLNSWCIVSPDWTRYDLKKVFISGETSLILSYGPILSGQLAVVSMAIGQLSKPFTSVFLYGKEFDVKALVQAGGFPSSHSSATVACATLLGLERGLSDPIFGLALVYAGLVMYDAQDLTVLRINPQFASQTIRGILTMVFDLICKHKSTSEEGGGGRSPAAVDDLCSGNGPRGEPPPSSAAPS</sequence>
<evidence type="ECO:0000313" key="3">
    <source>
        <dbReference type="Proteomes" id="UP000242715"/>
    </source>
</evidence>
<accession>A0A2Z6MPI0</accession>
<proteinExistence type="predicted"/>
<protein>
    <submittedName>
        <fullName evidence="2">Uncharacterized protein</fullName>
    </submittedName>
</protein>
<gene>
    <name evidence="2" type="ORF">TSUD_279550</name>
</gene>
<dbReference type="PANTHER" id="PTHR31446">
    <property type="entry name" value="ACID PHOSPHATASE/VANADIUM-DEPENDENT HALOPEROXIDASE-RELATED PROTEIN"/>
    <property type="match status" value="1"/>
</dbReference>
<dbReference type="PANTHER" id="PTHR31446:SF2">
    <property type="entry name" value="ACID PHOSPHATASE_VANADIUM-DEPENDENT HALOPEROXIDASE-RELATED PROTEIN"/>
    <property type="match status" value="1"/>
</dbReference>
<dbReference type="InterPro" id="IPR003832">
    <property type="entry name" value="DUF212"/>
</dbReference>
<dbReference type="EMBL" id="DF973521">
    <property type="protein sequence ID" value="GAU33281.1"/>
    <property type="molecule type" value="Genomic_DNA"/>
</dbReference>
<evidence type="ECO:0000256" key="1">
    <source>
        <dbReference type="SAM" id="MobiDB-lite"/>
    </source>
</evidence>
<reference evidence="3" key="1">
    <citation type="journal article" date="2017" name="Front. Plant Sci.">
        <title>Climate Clever Clovers: New Paradigm to Reduce the Environmental Footprint of Ruminants by Breeding Low Methanogenic Forages Utilizing Haplotype Variation.</title>
        <authorList>
            <person name="Kaur P."/>
            <person name="Appels R."/>
            <person name="Bayer P.E."/>
            <person name="Keeble-Gagnere G."/>
            <person name="Wang J."/>
            <person name="Hirakawa H."/>
            <person name="Shirasawa K."/>
            <person name="Vercoe P."/>
            <person name="Stefanova K."/>
            <person name="Durmic Z."/>
            <person name="Nichols P."/>
            <person name="Revell C."/>
            <person name="Isobe S.N."/>
            <person name="Edwards D."/>
            <person name="Erskine W."/>
        </authorList>
    </citation>
    <scope>NUCLEOTIDE SEQUENCE [LARGE SCALE GENOMIC DNA]</scope>
    <source>
        <strain evidence="3">cv. Daliak</strain>
    </source>
</reference>
<dbReference type="Proteomes" id="UP000242715">
    <property type="component" value="Unassembled WGS sequence"/>
</dbReference>
<dbReference type="AlphaFoldDB" id="A0A2Z6MPI0"/>
<dbReference type="Pfam" id="PF02681">
    <property type="entry name" value="DUF212"/>
    <property type="match status" value="1"/>
</dbReference>
<dbReference type="CDD" id="cd01610">
    <property type="entry name" value="PAP2_like"/>
    <property type="match status" value="1"/>
</dbReference>
<feature type="compositionally biased region" description="Pro residues" evidence="1">
    <location>
        <begin position="279"/>
        <end position="289"/>
    </location>
</feature>
<evidence type="ECO:0000313" key="2">
    <source>
        <dbReference type="EMBL" id="GAU33281.1"/>
    </source>
</evidence>
<feature type="region of interest" description="Disordered" evidence="1">
    <location>
        <begin position="254"/>
        <end position="289"/>
    </location>
</feature>
<keyword evidence="3" id="KW-1185">Reference proteome</keyword>